<feature type="domain" description="Calcineurin-like phosphoesterase" evidence="2">
    <location>
        <begin position="1"/>
        <end position="190"/>
    </location>
</feature>
<evidence type="ECO:0000259" key="2">
    <source>
        <dbReference type="Pfam" id="PF12850"/>
    </source>
</evidence>
<dbReference type="PIRSF" id="PIRSF000883">
    <property type="entry name" value="Pesterase_MJ0912"/>
    <property type="match status" value="1"/>
</dbReference>
<dbReference type="AlphaFoldDB" id="A0A0P6XZ30"/>
<sequence>MRLGLLADIHGDGIGFQRALDWFASQATDHILCAGDVVDRGPDADAIVQELIKRAIPCIKGNHEFTLLREHSRWSQSSQRERLASRGRIVTQATLEYVAALPTSLRLQFDDQRLVLAHGAPWSDVVDMLPEARSSKWQRLLNEHPHDQIIVLGHTHRPMHVRCGHLRVLNPGSVYGVTIRDSHSCAIYDTISASLTLYDLKTQQTRLCPVVEAESRPRDHI</sequence>
<dbReference type="GO" id="GO:0005737">
    <property type="term" value="C:cytoplasm"/>
    <property type="evidence" value="ECO:0007669"/>
    <property type="project" value="TreeGrafter"/>
</dbReference>
<dbReference type="PANTHER" id="PTHR42850">
    <property type="entry name" value="METALLOPHOSPHOESTERASE"/>
    <property type="match status" value="1"/>
</dbReference>
<protein>
    <recommendedName>
        <fullName evidence="2">Calcineurin-like phosphoesterase domain-containing protein</fullName>
    </recommendedName>
</protein>
<dbReference type="InterPro" id="IPR024654">
    <property type="entry name" value="Calcineurin-like_PHP_lpxH"/>
</dbReference>
<dbReference type="STRING" id="70996.SE18_16330"/>
<dbReference type="InterPro" id="IPR011152">
    <property type="entry name" value="Pesterase_MJ0912"/>
</dbReference>
<dbReference type="RefSeq" id="WP_054535531.1">
    <property type="nucleotide sequence ID" value="NZ_LGKP01000025.1"/>
</dbReference>
<name>A0A0P6XZ30_9CHLR</name>
<dbReference type="InterPro" id="IPR050126">
    <property type="entry name" value="Ap4A_hydrolase"/>
</dbReference>
<gene>
    <name evidence="3" type="ORF">SE18_16330</name>
</gene>
<evidence type="ECO:0000256" key="1">
    <source>
        <dbReference type="ARBA" id="ARBA00008950"/>
    </source>
</evidence>
<dbReference type="PANTHER" id="PTHR42850:SF2">
    <property type="entry name" value="BLL5683 PROTEIN"/>
    <property type="match status" value="1"/>
</dbReference>
<evidence type="ECO:0000313" key="3">
    <source>
        <dbReference type="EMBL" id="KPL85252.1"/>
    </source>
</evidence>
<comment type="caution">
    <text evidence="3">The sequence shown here is derived from an EMBL/GenBank/DDBJ whole genome shotgun (WGS) entry which is preliminary data.</text>
</comment>
<reference evidence="3 4" key="1">
    <citation type="submission" date="2015-07" db="EMBL/GenBank/DDBJ databases">
        <title>Whole genome sequence of Herpetosiphon geysericola DSM 7119.</title>
        <authorList>
            <person name="Hemp J."/>
            <person name="Ward L.M."/>
            <person name="Pace L.A."/>
            <person name="Fischer W.W."/>
        </authorList>
    </citation>
    <scope>NUCLEOTIDE SEQUENCE [LARGE SCALE GENOMIC DNA]</scope>
    <source>
        <strain evidence="3 4">DSM 7119</strain>
    </source>
</reference>
<organism evidence="3 4">
    <name type="scientific">Herpetosiphon geysericola</name>
    <dbReference type="NCBI Taxonomy" id="70996"/>
    <lineage>
        <taxon>Bacteria</taxon>
        <taxon>Bacillati</taxon>
        <taxon>Chloroflexota</taxon>
        <taxon>Chloroflexia</taxon>
        <taxon>Herpetosiphonales</taxon>
        <taxon>Herpetosiphonaceae</taxon>
        <taxon>Herpetosiphon</taxon>
    </lineage>
</organism>
<dbReference type="OrthoDB" id="9773199at2"/>
<dbReference type="SUPFAM" id="SSF56300">
    <property type="entry name" value="Metallo-dependent phosphatases"/>
    <property type="match status" value="1"/>
</dbReference>
<dbReference type="GO" id="GO:0016791">
    <property type="term" value="F:phosphatase activity"/>
    <property type="evidence" value="ECO:0007669"/>
    <property type="project" value="TreeGrafter"/>
</dbReference>
<accession>A0A0P6XZ30</accession>
<dbReference type="Pfam" id="PF12850">
    <property type="entry name" value="Metallophos_2"/>
    <property type="match status" value="1"/>
</dbReference>
<dbReference type="Gene3D" id="3.60.21.10">
    <property type="match status" value="1"/>
</dbReference>
<comment type="similarity">
    <text evidence="1">Belongs to the metallophosphoesterase superfamily. YfcE family.</text>
</comment>
<evidence type="ECO:0000313" key="4">
    <source>
        <dbReference type="Proteomes" id="UP000050277"/>
    </source>
</evidence>
<dbReference type="InterPro" id="IPR029052">
    <property type="entry name" value="Metallo-depent_PP-like"/>
</dbReference>
<dbReference type="Proteomes" id="UP000050277">
    <property type="component" value="Unassembled WGS sequence"/>
</dbReference>
<dbReference type="EMBL" id="LGKP01000025">
    <property type="protein sequence ID" value="KPL85252.1"/>
    <property type="molecule type" value="Genomic_DNA"/>
</dbReference>
<keyword evidence="4" id="KW-1185">Reference proteome</keyword>
<proteinExistence type="inferred from homology"/>